<accession>A0ABZ2M570</accession>
<protein>
    <recommendedName>
        <fullName evidence="3">MarR family transcriptional regulator</fullName>
    </recommendedName>
</protein>
<evidence type="ECO:0008006" key="3">
    <source>
        <dbReference type="Google" id="ProtNLM"/>
    </source>
</evidence>
<reference evidence="1 2" key="1">
    <citation type="submission" date="2021-12" db="EMBL/GenBank/DDBJ databases">
        <title>Discovery of the Pendulisporaceae a myxobacterial family with distinct sporulation behavior and unique specialized metabolism.</title>
        <authorList>
            <person name="Garcia R."/>
            <person name="Popoff A."/>
            <person name="Bader C.D."/>
            <person name="Loehr J."/>
            <person name="Walesch S."/>
            <person name="Walt C."/>
            <person name="Boldt J."/>
            <person name="Bunk B."/>
            <person name="Haeckl F.J.F.P.J."/>
            <person name="Gunesch A.P."/>
            <person name="Birkelbach J."/>
            <person name="Nuebel U."/>
            <person name="Pietschmann T."/>
            <person name="Bach T."/>
            <person name="Mueller R."/>
        </authorList>
    </citation>
    <scope>NUCLEOTIDE SEQUENCE [LARGE SCALE GENOMIC DNA]</scope>
    <source>
        <strain evidence="1 2">MSr11954</strain>
    </source>
</reference>
<dbReference type="EMBL" id="CP089984">
    <property type="protein sequence ID" value="WXB16590.1"/>
    <property type="molecule type" value="Genomic_DNA"/>
</dbReference>
<gene>
    <name evidence="1" type="ORF">LZC94_04760</name>
</gene>
<dbReference type="Proteomes" id="UP001370348">
    <property type="component" value="Chromosome"/>
</dbReference>
<name>A0ABZ2M570_9BACT</name>
<dbReference type="RefSeq" id="WP_394826216.1">
    <property type="nucleotide sequence ID" value="NZ_CP089984.1"/>
</dbReference>
<evidence type="ECO:0000313" key="2">
    <source>
        <dbReference type="Proteomes" id="UP001370348"/>
    </source>
</evidence>
<evidence type="ECO:0000313" key="1">
    <source>
        <dbReference type="EMBL" id="WXB16590.1"/>
    </source>
</evidence>
<organism evidence="1 2">
    <name type="scientific">Pendulispora albinea</name>
    <dbReference type="NCBI Taxonomy" id="2741071"/>
    <lineage>
        <taxon>Bacteria</taxon>
        <taxon>Pseudomonadati</taxon>
        <taxon>Myxococcota</taxon>
        <taxon>Myxococcia</taxon>
        <taxon>Myxococcales</taxon>
        <taxon>Sorangiineae</taxon>
        <taxon>Pendulisporaceae</taxon>
        <taxon>Pendulispora</taxon>
    </lineage>
</organism>
<sequence>MQPRLKPQDVLLALKLVARRNSDWTQLQLASSLHMSVSEINHSLKRLVVCSLFNAREHRVVCANLLEFLVSGLRYVFPTQLGLLGKGMPTAYSVRPLAERLRLGEEDGVVWAVPHGDNQIFGRVIEPLYESAPQAAAEDPVLHEYLALADALRVGRARERAMAREELTKRLTP</sequence>
<keyword evidence="2" id="KW-1185">Reference proteome</keyword>
<proteinExistence type="predicted"/>